<dbReference type="InterPro" id="IPR036249">
    <property type="entry name" value="Thioredoxin-like_sf"/>
</dbReference>
<feature type="domain" description="Phenol hydroxylase-like C-terminal dimerisation" evidence="8">
    <location>
        <begin position="879"/>
        <end position="969"/>
    </location>
</feature>
<evidence type="ECO:0000259" key="8">
    <source>
        <dbReference type="Pfam" id="PF07976"/>
    </source>
</evidence>
<dbReference type="InterPro" id="IPR050641">
    <property type="entry name" value="RIFMO-like"/>
</dbReference>
<keyword evidence="5" id="KW-0560">Oxidoreductase</keyword>
<evidence type="ECO:0000256" key="5">
    <source>
        <dbReference type="ARBA" id="ARBA00023002"/>
    </source>
</evidence>
<feature type="region of interest" description="Disordered" evidence="6">
    <location>
        <begin position="835"/>
        <end position="876"/>
    </location>
</feature>
<evidence type="ECO:0000259" key="7">
    <source>
        <dbReference type="Pfam" id="PF01494"/>
    </source>
</evidence>
<dbReference type="Pfam" id="PF01494">
    <property type="entry name" value="FAD_binding_3"/>
    <property type="match status" value="1"/>
</dbReference>
<evidence type="ECO:0000256" key="2">
    <source>
        <dbReference type="ARBA" id="ARBA00007801"/>
    </source>
</evidence>
<evidence type="ECO:0000313" key="9">
    <source>
        <dbReference type="EMBL" id="ORZ22242.1"/>
    </source>
</evidence>
<organism evidence="9 10">
    <name type="scientific">Absidia repens</name>
    <dbReference type="NCBI Taxonomy" id="90262"/>
    <lineage>
        <taxon>Eukaryota</taxon>
        <taxon>Fungi</taxon>
        <taxon>Fungi incertae sedis</taxon>
        <taxon>Mucoromycota</taxon>
        <taxon>Mucoromycotina</taxon>
        <taxon>Mucoromycetes</taxon>
        <taxon>Mucorales</taxon>
        <taxon>Cunninghamellaceae</taxon>
        <taxon>Absidia</taxon>
    </lineage>
</organism>
<dbReference type="Proteomes" id="UP000193560">
    <property type="component" value="Unassembled WGS sequence"/>
</dbReference>
<proteinExistence type="inferred from homology"/>
<dbReference type="InterPro" id="IPR002938">
    <property type="entry name" value="FAD-bd"/>
</dbReference>
<dbReference type="Pfam" id="PF07976">
    <property type="entry name" value="Phe_hydrox_dim"/>
    <property type="match status" value="1"/>
</dbReference>
<feature type="compositionally biased region" description="Low complexity" evidence="6">
    <location>
        <begin position="835"/>
        <end position="845"/>
    </location>
</feature>
<dbReference type="STRING" id="90262.A0A1X2IU05"/>
<feature type="domain" description="FAD-binding" evidence="7">
    <location>
        <begin position="256"/>
        <end position="469"/>
    </location>
</feature>
<evidence type="ECO:0000256" key="3">
    <source>
        <dbReference type="ARBA" id="ARBA00022630"/>
    </source>
</evidence>
<dbReference type="InterPro" id="IPR038220">
    <property type="entry name" value="PHOX_C_sf"/>
</dbReference>
<dbReference type="PANTHER" id="PTHR43004">
    <property type="entry name" value="TRK SYSTEM POTASSIUM UPTAKE PROTEIN"/>
    <property type="match status" value="1"/>
</dbReference>
<dbReference type="Gene3D" id="3.40.30.20">
    <property type="match status" value="1"/>
</dbReference>
<comment type="similarity">
    <text evidence="2">Belongs to the PheA/TfdB FAD monooxygenase family.</text>
</comment>
<comment type="cofactor">
    <cofactor evidence="1">
        <name>FAD</name>
        <dbReference type="ChEBI" id="CHEBI:57692"/>
    </cofactor>
</comment>
<feature type="compositionally biased region" description="Low complexity" evidence="6">
    <location>
        <begin position="774"/>
        <end position="787"/>
    </location>
</feature>
<gene>
    <name evidence="9" type="ORF">BCR42DRAFT_405775</name>
</gene>
<evidence type="ECO:0000256" key="6">
    <source>
        <dbReference type="SAM" id="MobiDB-lite"/>
    </source>
</evidence>
<evidence type="ECO:0000313" key="10">
    <source>
        <dbReference type="Proteomes" id="UP000193560"/>
    </source>
</evidence>
<dbReference type="AlphaFoldDB" id="A0A1X2IU05"/>
<dbReference type="Gene3D" id="3.30.9.10">
    <property type="entry name" value="D-Amino Acid Oxidase, subunit A, domain 2"/>
    <property type="match status" value="1"/>
</dbReference>
<keyword evidence="4" id="KW-0274">FAD</keyword>
<evidence type="ECO:0000256" key="1">
    <source>
        <dbReference type="ARBA" id="ARBA00001974"/>
    </source>
</evidence>
<protein>
    <submittedName>
        <fullName evidence="9">Uncharacterized protein</fullName>
    </submittedName>
</protein>
<sequence length="986" mass="110365">MRNPNLDPKVLIVGGDVRIKPTHFLYPSFFLDESPKNHQLSTCFEPTSHPTLLSSSSSSSCRPYDCLGAILLLSPRALQLLQSVDLFDDVMAHGVKHWQLQIYSNTSATPVPAPFTAAAPLSTATPTTTFDATVLPPDAVYSYKLWENKATDHNFCLSIEQSQLCQLLETALFKRYNIPVDYDCQLVDIQYGGGLENTVFMENEFDADFYLGGDRMNAMTTADTTINSTIQPIIATIKHQQQEQSYQQNCIQVCQTQFLLVANGKSSIVRRKLTDKFQVRQHDQYWRQRMQRQPSLKNASACKNTVAIVDNEGRPFSYSLVVKMKTNYPELKPISIVTKSEGTLILLVHNNYASMMVQQKKGSMKEPLPLVKTQKLVQKLLQPYDIEFLDTCDYYYFTDSTFSSTTGFDAPNMDSRLFFVGDASHETHPPGWISPDMGFEQAINLCWKLKLHMQHRSTPQLLDTYYTETQIKKKDASMASNVLLRLLNDSISITKGGGMAKLLQGHRHCFIGGMLLENNVLNLKCPQTRKVQRGSVGTLAPNARLKPYNLSQLLTQQTNHQYTKSPSLALQPHDKDNKIRKHLPSDLLSTNNDSRSQQEDQGATTKLKFLRGLFAFPSSKKNQPLTSSSVSTTASSTVIAPTNDKWKGIRANHYHLWDQLPSHIGVASSRPTFTVIVLCGSLLDHNSIAALRKLKKHLDQSNSFLRSFEYPSHQYSQQQQQQQPLSQSKSTPTHGSRSLANISNTTASFYSGMPMPSVPPSKTQPQPQPRRSESSSSFYSVKSSNSSTDESMTNDSQYQVRRDSHGTSLKSPQSSIFTRFSTTSSTDRYSMATTVSNSSTISNTNSPPPPVPPLPPSVEKKYDDTTQESPPTSSSSPLFSFICLTTSTKSECSRFLSEQTPYSLHQLFPFGLTKTFLDHDQQAHQLYAVKDHKPTLIIIRPDGYVGAQMAIDGPHLHELDRYFDQFLLPVVDFSSAAAIVADDYCL</sequence>
<feature type="region of interest" description="Disordered" evidence="6">
    <location>
        <begin position="712"/>
        <end position="813"/>
    </location>
</feature>
<dbReference type="PANTHER" id="PTHR43004:SF19">
    <property type="entry name" value="BINDING MONOOXYGENASE, PUTATIVE (JCVI)-RELATED"/>
    <property type="match status" value="1"/>
</dbReference>
<dbReference type="GO" id="GO:0071949">
    <property type="term" value="F:FAD binding"/>
    <property type="evidence" value="ECO:0007669"/>
    <property type="project" value="InterPro"/>
</dbReference>
<feature type="compositionally biased region" description="Polar residues" evidence="6">
    <location>
        <begin position="788"/>
        <end position="799"/>
    </location>
</feature>
<feature type="compositionally biased region" description="Pro residues" evidence="6">
    <location>
        <begin position="846"/>
        <end position="856"/>
    </location>
</feature>
<dbReference type="PRINTS" id="PR00420">
    <property type="entry name" value="RNGMNOXGNASE"/>
</dbReference>
<feature type="compositionally biased region" description="Low complexity" evidence="6">
    <location>
        <begin position="712"/>
        <end position="730"/>
    </location>
</feature>
<evidence type="ECO:0000256" key="4">
    <source>
        <dbReference type="ARBA" id="ARBA00022827"/>
    </source>
</evidence>
<comment type="caution">
    <text evidence="9">The sequence shown here is derived from an EMBL/GenBank/DDBJ whole genome shotgun (WGS) entry which is preliminary data.</text>
</comment>
<dbReference type="InterPro" id="IPR012941">
    <property type="entry name" value="Phe_hydrox_C_dim_dom"/>
</dbReference>
<accession>A0A1X2IU05</accession>
<keyword evidence="3" id="KW-0285">Flavoprotein</keyword>
<dbReference type="GO" id="GO:0016709">
    <property type="term" value="F:oxidoreductase activity, acting on paired donors, with incorporation or reduction of molecular oxygen, NAD(P)H as one donor, and incorporation of one atom of oxygen"/>
    <property type="evidence" value="ECO:0007669"/>
    <property type="project" value="UniProtKB-ARBA"/>
</dbReference>
<name>A0A1X2IU05_9FUNG</name>
<keyword evidence="10" id="KW-1185">Reference proteome</keyword>
<dbReference type="SUPFAM" id="SSF52833">
    <property type="entry name" value="Thioredoxin-like"/>
    <property type="match status" value="1"/>
</dbReference>
<dbReference type="InterPro" id="IPR036188">
    <property type="entry name" value="FAD/NAD-bd_sf"/>
</dbReference>
<dbReference type="OrthoDB" id="1716816at2759"/>
<dbReference type="SUPFAM" id="SSF51905">
    <property type="entry name" value="FAD/NAD(P)-binding domain"/>
    <property type="match status" value="1"/>
</dbReference>
<dbReference type="EMBL" id="MCGE01000004">
    <property type="protein sequence ID" value="ORZ22242.1"/>
    <property type="molecule type" value="Genomic_DNA"/>
</dbReference>
<feature type="compositionally biased region" description="Polar residues" evidence="6">
    <location>
        <begin position="731"/>
        <end position="749"/>
    </location>
</feature>
<reference evidence="9 10" key="1">
    <citation type="submission" date="2016-07" db="EMBL/GenBank/DDBJ databases">
        <title>Pervasive Adenine N6-methylation of Active Genes in Fungi.</title>
        <authorList>
            <consortium name="DOE Joint Genome Institute"/>
            <person name="Mondo S.J."/>
            <person name="Dannebaum R.O."/>
            <person name="Kuo R.C."/>
            <person name="Labutti K."/>
            <person name="Haridas S."/>
            <person name="Kuo A."/>
            <person name="Salamov A."/>
            <person name="Ahrendt S.R."/>
            <person name="Lipzen A."/>
            <person name="Sullivan W."/>
            <person name="Andreopoulos W.B."/>
            <person name="Clum A."/>
            <person name="Lindquist E."/>
            <person name="Daum C."/>
            <person name="Ramamoorthy G.K."/>
            <person name="Gryganskyi A."/>
            <person name="Culley D."/>
            <person name="Magnuson J.K."/>
            <person name="James T.Y."/>
            <person name="O'Malley M.A."/>
            <person name="Stajich J.E."/>
            <person name="Spatafora J.W."/>
            <person name="Visel A."/>
            <person name="Grigoriev I.V."/>
        </authorList>
    </citation>
    <scope>NUCLEOTIDE SEQUENCE [LARGE SCALE GENOMIC DNA]</scope>
    <source>
        <strain evidence="9 10">NRRL 1336</strain>
    </source>
</reference>
<dbReference type="Gene3D" id="3.50.50.60">
    <property type="entry name" value="FAD/NAD(P)-binding domain"/>
    <property type="match status" value="1"/>
</dbReference>